<evidence type="ECO:0000256" key="1">
    <source>
        <dbReference type="SAM" id="MobiDB-lite"/>
    </source>
</evidence>
<dbReference type="Proteomes" id="UP000093561">
    <property type="component" value="Unassembled WGS sequence"/>
</dbReference>
<dbReference type="AlphaFoldDB" id="A0AAF5PPX3"/>
<protein>
    <submittedName>
        <fullName evidence="3">Uncharacterized protein</fullName>
    </submittedName>
</protein>
<evidence type="ECO:0000313" key="2">
    <source>
        <dbReference type="Proteomes" id="UP000093561"/>
    </source>
</evidence>
<feature type="region of interest" description="Disordered" evidence="1">
    <location>
        <begin position="56"/>
        <end position="75"/>
    </location>
</feature>
<proteinExistence type="predicted"/>
<reference evidence="2" key="2">
    <citation type="journal article" date="2016" name="Mol. Ecol.">
        <title>Population genomics of the filarial nematode parasite Wuchereria bancrofti from mosquitoes.</title>
        <authorList>
            <person name="Small S.T."/>
            <person name="Reimer L.J."/>
            <person name="Tisch D.J."/>
            <person name="King C.L."/>
            <person name="Christensen B.M."/>
            <person name="Siba P.M."/>
            <person name="Kazura J.W."/>
            <person name="Serre D."/>
            <person name="Zimmerman P.A."/>
        </authorList>
    </citation>
    <scope>NUCLEOTIDE SEQUENCE</scope>
    <source>
        <strain evidence="2">pt0022</strain>
    </source>
</reference>
<evidence type="ECO:0000313" key="3">
    <source>
        <dbReference type="WBParaSite" id="mrna-Wban_03974"/>
    </source>
</evidence>
<dbReference type="WBParaSite" id="mrna-Wban_03974">
    <property type="protein sequence ID" value="mrna-Wban_03974"/>
    <property type="gene ID" value="Wban_03974"/>
</dbReference>
<organism evidence="2 3">
    <name type="scientific">Wuchereria bancrofti</name>
    <dbReference type="NCBI Taxonomy" id="6293"/>
    <lineage>
        <taxon>Eukaryota</taxon>
        <taxon>Metazoa</taxon>
        <taxon>Ecdysozoa</taxon>
        <taxon>Nematoda</taxon>
        <taxon>Chromadorea</taxon>
        <taxon>Rhabditida</taxon>
        <taxon>Spirurina</taxon>
        <taxon>Spiruromorpha</taxon>
        <taxon>Filarioidea</taxon>
        <taxon>Onchocercidae</taxon>
        <taxon>Wuchereria</taxon>
    </lineage>
</organism>
<name>A0AAF5PPX3_WUCBA</name>
<reference evidence="3" key="3">
    <citation type="submission" date="2024-02" db="UniProtKB">
        <authorList>
            <consortium name="WormBaseParasite"/>
        </authorList>
    </citation>
    <scope>IDENTIFICATION</scope>
    <source>
        <strain evidence="3">pt0022</strain>
    </source>
</reference>
<sequence>MVQVQEECIALVPRALNDANCLSSVCHTRCMCASMRGKEGRRSTAFCAQMPSVAPHLSNRGSGCSAQRTVPAFNL</sequence>
<reference evidence="2" key="1">
    <citation type="submission" date="2015-03" db="EMBL/GenBank/DDBJ databases">
        <title>Wuchereria bancrofti Genome Sequencing Papua New Guinea Strain.</title>
        <authorList>
            <person name="Small S.T."/>
            <person name="Serre D."/>
            <person name="Zimmerman P.A."/>
        </authorList>
    </citation>
    <scope>NUCLEOTIDE SEQUENCE [LARGE SCALE GENOMIC DNA]</scope>
    <source>
        <strain evidence="2">pt0022</strain>
    </source>
</reference>
<accession>A0AAF5PPX3</accession>
<feature type="compositionally biased region" description="Polar residues" evidence="1">
    <location>
        <begin position="59"/>
        <end position="68"/>
    </location>
</feature>